<evidence type="ECO:0000313" key="2">
    <source>
        <dbReference type="Proteomes" id="UP000182114"/>
    </source>
</evidence>
<evidence type="ECO:0000313" key="1">
    <source>
        <dbReference type="EMBL" id="SDF59879.1"/>
    </source>
</evidence>
<name>A0A1G7MFH8_9FLAO</name>
<dbReference type="AlphaFoldDB" id="A0A1G7MFH8"/>
<reference evidence="2" key="1">
    <citation type="submission" date="2016-10" db="EMBL/GenBank/DDBJ databases">
        <authorList>
            <person name="Varghese N."/>
            <person name="Submissions S."/>
        </authorList>
    </citation>
    <scope>NUCLEOTIDE SEQUENCE [LARGE SCALE GENOMIC DNA]</scope>
    <source>
        <strain evidence="2">DSM 24729</strain>
    </source>
</reference>
<dbReference type="EMBL" id="FNBD01000047">
    <property type="protein sequence ID" value="SDF59879.1"/>
    <property type="molecule type" value="Genomic_DNA"/>
</dbReference>
<sequence>MINKSGFVEWTITKDSLINRKLYPNFIRKGKGKFDYGITEKIKLADRVLLIGENPKNHSEFYTIMTLVPSENHKSLKYVWNGIDSISNIKTITRLNQNDKRQLFGYDLYSKEYLETFKEKKSIDEMPLSDFKEYLKIYYRNSKISTEEYMKNIKGYYGEASSFNYQIIVSSLLELNYNPIQTSDSINLLFQKFMENDEIKEYLKELKEE</sequence>
<dbReference type="Proteomes" id="UP000182114">
    <property type="component" value="Unassembled WGS sequence"/>
</dbReference>
<gene>
    <name evidence="1" type="ORF">SAMN04487992_1472</name>
</gene>
<organism evidence="1 2">
    <name type="scientific">Cellulophaga baltica</name>
    <dbReference type="NCBI Taxonomy" id="76594"/>
    <lineage>
        <taxon>Bacteria</taxon>
        <taxon>Pseudomonadati</taxon>
        <taxon>Bacteroidota</taxon>
        <taxon>Flavobacteriia</taxon>
        <taxon>Flavobacteriales</taxon>
        <taxon>Flavobacteriaceae</taxon>
        <taxon>Cellulophaga</taxon>
    </lineage>
</organism>
<keyword evidence="2" id="KW-1185">Reference proteome</keyword>
<proteinExistence type="predicted"/>
<accession>A0A1G7MFH8</accession>
<protein>
    <submittedName>
        <fullName evidence="1">Uncharacterized protein</fullName>
    </submittedName>
</protein>